<proteinExistence type="predicted"/>
<evidence type="ECO:0000313" key="2">
    <source>
        <dbReference type="EMBL" id="EMB19251.1"/>
    </source>
</evidence>
<accession>M2AA77</accession>
<evidence type="ECO:0000256" key="1">
    <source>
        <dbReference type="SAM" id="MobiDB-lite"/>
    </source>
</evidence>
<name>M2AA77_9BACT</name>
<evidence type="ECO:0000313" key="3">
    <source>
        <dbReference type="Proteomes" id="UP000011529"/>
    </source>
</evidence>
<comment type="caution">
    <text evidence="2">The sequence shown here is derived from an EMBL/GenBank/DDBJ whole genome shotgun (WGS) entry which is preliminary data.</text>
</comment>
<dbReference type="PATRIC" id="fig|1263867.3.peg.15"/>
<gene>
    <name evidence="2" type="ORF">RE6C_00015</name>
</gene>
<dbReference type="Proteomes" id="UP000011529">
    <property type="component" value="Unassembled WGS sequence"/>
</dbReference>
<protein>
    <submittedName>
        <fullName evidence="2">Uncharacterized protein</fullName>
    </submittedName>
</protein>
<reference evidence="2" key="2">
    <citation type="journal article" date="2013" name="Mar. Genomics">
        <title>Expression of sulfatases in Rhodopirellula baltica and the diversity of sulfatases in the genus Rhodopirellula.</title>
        <authorList>
            <person name="Wegner C.E."/>
            <person name="Richter-Heitmann T."/>
            <person name="Klindworth A."/>
            <person name="Klockow C."/>
            <person name="Richter M."/>
            <person name="Achstetter T."/>
            <person name="Glockner F.O."/>
            <person name="Harder J."/>
        </authorList>
    </citation>
    <scope>NUCLEOTIDE SEQUENCE [LARGE SCALE GENOMIC DNA]</scope>
    <source>
        <strain evidence="2">6C</strain>
    </source>
</reference>
<sequence length="50" mass="5697">MELAESPPENTQAAPHGDVNDAFGFPQVNENQVYQQRDVRRDSAVNRRQN</sequence>
<dbReference type="AlphaFoldDB" id="M2AA77"/>
<reference evidence="2" key="1">
    <citation type="submission" date="2012-11" db="EMBL/GenBank/DDBJ databases">
        <title>Permanent draft genomes of Rhodopirellula europaea strain SH398 and 6C.</title>
        <authorList>
            <person name="Richter M."/>
            <person name="Richter-Heitmann T."/>
            <person name="Frank C."/>
            <person name="Harder J."/>
            <person name="Glockner F.O."/>
        </authorList>
    </citation>
    <scope>NUCLEOTIDE SEQUENCE</scope>
    <source>
        <strain evidence="2">6C</strain>
    </source>
</reference>
<organism evidence="2 3">
    <name type="scientific">Rhodopirellula europaea 6C</name>
    <dbReference type="NCBI Taxonomy" id="1263867"/>
    <lineage>
        <taxon>Bacteria</taxon>
        <taxon>Pseudomonadati</taxon>
        <taxon>Planctomycetota</taxon>
        <taxon>Planctomycetia</taxon>
        <taxon>Pirellulales</taxon>
        <taxon>Pirellulaceae</taxon>
        <taxon>Rhodopirellula</taxon>
    </lineage>
</organism>
<feature type="compositionally biased region" description="Basic and acidic residues" evidence="1">
    <location>
        <begin position="37"/>
        <end position="50"/>
    </location>
</feature>
<feature type="region of interest" description="Disordered" evidence="1">
    <location>
        <begin position="1"/>
        <end position="50"/>
    </location>
</feature>
<keyword evidence="3" id="KW-1185">Reference proteome</keyword>
<dbReference type="EMBL" id="ANMO01000002">
    <property type="protein sequence ID" value="EMB19251.1"/>
    <property type="molecule type" value="Genomic_DNA"/>
</dbReference>